<dbReference type="Gene3D" id="1.10.10.10">
    <property type="entry name" value="Winged helix-like DNA-binding domain superfamily/Winged helix DNA-binding domain"/>
    <property type="match status" value="1"/>
</dbReference>
<organism evidence="3 4">
    <name type="scientific">Frondihabitans australicus</name>
    <dbReference type="NCBI Taxonomy" id="386892"/>
    <lineage>
        <taxon>Bacteria</taxon>
        <taxon>Bacillati</taxon>
        <taxon>Actinomycetota</taxon>
        <taxon>Actinomycetes</taxon>
        <taxon>Micrococcales</taxon>
        <taxon>Microbacteriaceae</taxon>
        <taxon>Frondihabitans</taxon>
    </lineage>
</organism>
<feature type="domain" description="Transcription regulator PadR N-terminal" evidence="1">
    <location>
        <begin position="8"/>
        <end position="79"/>
    </location>
</feature>
<dbReference type="GO" id="GO:0003677">
    <property type="term" value="F:DNA binding"/>
    <property type="evidence" value="ECO:0007669"/>
    <property type="project" value="UniProtKB-KW"/>
</dbReference>
<dbReference type="PANTHER" id="PTHR43252:SF6">
    <property type="entry name" value="NEGATIVE TRANSCRIPTION REGULATOR PADR"/>
    <property type="match status" value="1"/>
</dbReference>
<evidence type="ECO:0000313" key="4">
    <source>
        <dbReference type="Proteomes" id="UP000280008"/>
    </source>
</evidence>
<evidence type="ECO:0000259" key="1">
    <source>
        <dbReference type="Pfam" id="PF03551"/>
    </source>
</evidence>
<evidence type="ECO:0000259" key="2">
    <source>
        <dbReference type="Pfam" id="PF10400"/>
    </source>
</evidence>
<dbReference type="EMBL" id="RBKS01000001">
    <property type="protein sequence ID" value="RKR74531.1"/>
    <property type="molecule type" value="Genomic_DNA"/>
</dbReference>
<dbReference type="OrthoDB" id="3186544at2"/>
<keyword evidence="4" id="KW-1185">Reference proteome</keyword>
<protein>
    <submittedName>
        <fullName evidence="3">DNA-binding PadR family transcriptional regulator</fullName>
    </submittedName>
</protein>
<sequence length="207" mass="22480">MSIRQSFLAILDQGPCYGYQLRAEFEGRTGATWPLNIGQIYTTLDRLERDGLVERDDASSGEGEHIYYRITAKGHDEVAAWLGSPVPRTTAAPRDELAMKLAIAVTLPGVDIVALIQTQRAATFKVLQELTRSKNATGPATSADDLAWQLVVDSLLFQAEAEIRWLDHSETTLVRAAERGLGAALPLGEAPVRRARAARGAGPEARS</sequence>
<dbReference type="SUPFAM" id="SSF46785">
    <property type="entry name" value="Winged helix' DNA-binding domain"/>
    <property type="match status" value="1"/>
</dbReference>
<keyword evidence="3" id="KW-0238">DNA-binding</keyword>
<gene>
    <name evidence="3" type="ORF">C8E83_1650</name>
</gene>
<dbReference type="Proteomes" id="UP000280008">
    <property type="component" value="Unassembled WGS sequence"/>
</dbReference>
<reference evidence="3 4" key="1">
    <citation type="submission" date="2018-10" db="EMBL/GenBank/DDBJ databases">
        <title>Sequencing the genomes of 1000 actinobacteria strains.</title>
        <authorList>
            <person name="Klenk H.-P."/>
        </authorList>
    </citation>
    <scope>NUCLEOTIDE SEQUENCE [LARGE SCALE GENOMIC DNA]</scope>
    <source>
        <strain evidence="3 4">DSM 17894</strain>
    </source>
</reference>
<proteinExistence type="predicted"/>
<dbReference type="Pfam" id="PF03551">
    <property type="entry name" value="PadR"/>
    <property type="match status" value="1"/>
</dbReference>
<dbReference type="Pfam" id="PF10400">
    <property type="entry name" value="Vir_act_alpha_C"/>
    <property type="match status" value="1"/>
</dbReference>
<dbReference type="InterPro" id="IPR036388">
    <property type="entry name" value="WH-like_DNA-bd_sf"/>
</dbReference>
<comment type="caution">
    <text evidence="3">The sequence shown here is derived from an EMBL/GenBank/DDBJ whole genome shotgun (WGS) entry which is preliminary data.</text>
</comment>
<dbReference type="InterPro" id="IPR005149">
    <property type="entry name" value="Tscrpt_reg_PadR_N"/>
</dbReference>
<evidence type="ECO:0000313" key="3">
    <source>
        <dbReference type="EMBL" id="RKR74531.1"/>
    </source>
</evidence>
<dbReference type="PANTHER" id="PTHR43252">
    <property type="entry name" value="TRANSCRIPTIONAL REGULATOR YQJI"/>
    <property type="match status" value="1"/>
</dbReference>
<accession>A0A495IGU1</accession>
<dbReference type="InterPro" id="IPR018309">
    <property type="entry name" value="Tscrpt_reg_PadR_C"/>
</dbReference>
<name>A0A495IGU1_9MICO</name>
<dbReference type="AlphaFoldDB" id="A0A495IGU1"/>
<feature type="domain" description="Transcription regulator PadR C-terminal" evidence="2">
    <location>
        <begin position="94"/>
        <end position="173"/>
    </location>
</feature>
<dbReference type="InterPro" id="IPR036390">
    <property type="entry name" value="WH_DNA-bd_sf"/>
</dbReference>
<dbReference type="RefSeq" id="WP_121369281.1">
    <property type="nucleotide sequence ID" value="NZ_RBKS01000001.1"/>
</dbReference>